<dbReference type="EMBL" id="FOJY01000002">
    <property type="protein sequence ID" value="SFA78298.1"/>
    <property type="molecule type" value="Genomic_DNA"/>
</dbReference>
<dbReference type="RefSeq" id="WP_092870159.1">
    <property type="nucleotide sequence ID" value="NZ_FOJY01000002.1"/>
</dbReference>
<keyword evidence="9 15" id="KW-0540">Nuclease</keyword>
<dbReference type="GO" id="GO:0005737">
    <property type="term" value="C:cytoplasm"/>
    <property type="evidence" value="ECO:0007669"/>
    <property type="project" value="UniProtKB-SubCell"/>
</dbReference>
<gene>
    <name evidence="15" type="primary">rnc</name>
    <name evidence="18" type="ORF">SAMN05216249_102125</name>
</gene>
<dbReference type="PANTHER" id="PTHR11207:SF0">
    <property type="entry name" value="RIBONUCLEASE 3"/>
    <property type="match status" value="1"/>
</dbReference>
<evidence type="ECO:0000256" key="2">
    <source>
        <dbReference type="ARBA" id="ARBA00004496"/>
    </source>
</evidence>
<dbReference type="GO" id="GO:0004525">
    <property type="term" value="F:ribonuclease III activity"/>
    <property type="evidence" value="ECO:0007669"/>
    <property type="project" value="UniProtKB-UniRule"/>
</dbReference>
<dbReference type="NCBIfam" id="TIGR02191">
    <property type="entry name" value="RNaseIII"/>
    <property type="match status" value="1"/>
</dbReference>
<dbReference type="InterPro" id="IPR000999">
    <property type="entry name" value="RNase_III_dom"/>
</dbReference>
<keyword evidence="12 15" id="KW-0378">Hydrolase</keyword>
<feature type="active site" evidence="15">
    <location>
        <position position="120"/>
    </location>
</feature>
<dbReference type="GO" id="GO:0042802">
    <property type="term" value="F:identical protein binding"/>
    <property type="evidence" value="ECO:0007669"/>
    <property type="project" value="UniProtKB-ARBA"/>
</dbReference>
<feature type="binding site" evidence="15">
    <location>
        <position position="120"/>
    </location>
    <ligand>
        <name>Mg(2+)</name>
        <dbReference type="ChEBI" id="CHEBI:18420"/>
    </ligand>
</feature>
<keyword evidence="14 15" id="KW-0694">RNA-binding</keyword>
<comment type="subunit">
    <text evidence="4 15">Homodimer.</text>
</comment>
<evidence type="ECO:0000259" key="16">
    <source>
        <dbReference type="PROSITE" id="PS50137"/>
    </source>
</evidence>
<keyword evidence="15" id="KW-0699">rRNA-binding</keyword>
<comment type="similarity">
    <text evidence="3">Belongs to the ribonuclease III family.</text>
</comment>
<evidence type="ECO:0000256" key="4">
    <source>
        <dbReference type="ARBA" id="ARBA00011738"/>
    </source>
</evidence>
<protein>
    <recommendedName>
        <fullName evidence="15">Ribonuclease 3</fullName>
        <ecNumber evidence="15">3.1.26.3</ecNumber>
    </recommendedName>
    <alternativeName>
        <fullName evidence="15">Ribonuclease III</fullName>
        <shortName evidence="15">RNase III</shortName>
    </alternativeName>
</protein>
<dbReference type="OrthoDB" id="9805026at2"/>
<keyword evidence="8 15" id="KW-0819">tRNA processing</keyword>
<evidence type="ECO:0000256" key="12">
    <source>
        <dbReference type="ARBA" id="ARBA00022801"/>
    </source>
</evidence>
<keyword evidence="6 15" id="KW-0698">rRNA processing</keyword>
<keyword evidence="13 15" id="KW-0460">Magnesium</keyword>
<dbReference type="CDD" id="cd10845">
    <property type="entry name" value="DSRM_RNAse_III_family"/>
    <property type="match status" value="1"/>
</dbReference>
<evidence type="ECO:0000256" key="10">
    <source>
        <dbReference type="ARBA" id="ARBA00022723"/>
    </source>
</evidence>
<feature type="domain" description="RNase III" evidence="17">
    <location>
        <begin position="2"/>
        <end position="131"/>
    </location>
</feature>
<evidence type="ECO:0000256" key="9">
    <source>
        <dbReference type="ARBA" id="ARBA00022722"/>
    </source>
</evidence>
<evidence type="ECO:0000313" key="19">
    <source>
        <dbReference type="Proteomes" id="UP000198838"/>
    </source>
</evidence>
<dbReference type="InterPro" id="IPR011907">
    <property type="entry name" value="RNase_III"/>
</dbReference>
<reference evidence="18 19" key="1">
    <citation type="submission" date="2016-10" db="EMBL/GenBank/DDBJ databases">
        <authorList>
            <person name="de Groot N.N."/>
        </authorList>
    </citation>
    <scope>NUCLEOTIDE SEQUENCE [LARGE SCALE GENOMIC DNA]</scope>
    <source>
        <strain evidence="18 19">DSM 5522</strain>
    </source>
</reference>
<keyword evidence="10 15" id="KW-0479">Metal-binding</keyword>
<evidence type="ECO:0000256" key="15">
    <source>
        <dbReference type="HAMAP-Rule" id="MF_00104"/>
    </source>
</evidence>
<dbReference type="GO" id="GO:0046872">
    <property type="term" value="F:metal ion binding"/>
    <property type="evidence" value="ECO:0007669"/>
    <property type="project" value="UniProtKB-KW"/>
</dbReference>
<evidence type="ECO:0000313" key="18">
    <source>
        <dbReference type="EMBL" id="SFA78298.1"/>
    </source>
</evidence>
<keyword evidence="11 15" id="KW-0255">Endonuclease</keyword>
<evidence type="ECO:0000256" key="14">
    <source>
        <dbReference type="ARBA" id="ARBA00022884"/>
    </source>
</evidence>
<feature type="binding site" evidence="15">
    <location>
        <position position="117"/>
    </location>
    <ligand>
        <name>Mg(2+)</name>
        <dbReference type="ChEBI" id="CHEBI:18420"/>
    </ligand>
</feature>
<dbReference type="PROSITE" id="PS00517">
    <property type="entry name" value="RNASE_3_1"/>
    <property type="match status" value="1"/>
</dbReference>
<dbReference type="GO" id="GO:0006397">
    <property type="term" value="P:mRNA processing"/>
    <property type="evidence" value="ECO:0007669"/>
    <property type="project" value="UniProtKB-UniRule"/>
</dbReference>
<dbReference type="InterPro" id="IPR014720">
    <property type="entry name" value="dsRBD_dom"/>
</dbReference>
<keyword evidence="7 15" id="KW-0507">mRNA processing</keyword>
<dbReference type="Proteomes" id="UP000198838">
    <property type="component" value="Unassembled WGS sequence"/>
</dbReference>
<dbReference type="PANTHER" id="PTHR11207">
    <property type="entry name" value="RIBONUCLEASE III"/>
    <property type="match status" value="1"/>
</dbReference>
<dbReference type="Pfam" id="PF00035">
    <property type="entry name" value="dsrm"/>
    <property type="match status" value="1"/>
</dbReference>
<feature type="active site" evidence="15">
    <location>
        <position position="48"/>
    </location>
</feature>
<evidence type="ECO:0000256" key="13">
    <source>
        <dbReference type="ARBA" id="ARBA00022842"/>
    </source>
</evidence>
<dbReference type="FunFam" id="3.30.160.20:FF:000003">
    <property type="entry name" value="Ribonuclease 3"/>
    <property type="match status" value="1"/>
</dbReference>
<organism evidence="18 19">
    <name type="scientific">Acetitomaculum ruminis DSM 5522</name>
    <dbReference type="NCBI Taxonomy" id="1120918"/>
    <lineage>
        <taxon>Bacteria</taxon>
        <taxon>Bacillati</taxon>
        <taxon>Bacillota</taxon>
        <taxon>Clostridia</taxon>
        <taxon>Lachnospirales</taxon>
        <taxon>Lachnospiraceae</taxon>
        <taxon>Acetitomaculum</taxon>
    </lineage>
</organism>
<dbReference type="PROSITE" id="PS50137">
    <property type="entry name" value="DS_RBD"/>
    <property type="match status" value="1"/>
</dbReference>
<evidence type="ECO:0000256" key="11">
    <source>
        <dbReference type="ARBA" id="ARBA00022759"/>
    </source>
</evidence>
<comment type="cofactor">
    <cofactor evidence="15">
        <name>Mg(2+)</name>
        <dbReference type="ChEBI" id="CHEBI:18420"/>
    </cofactor>
</comment>
<dbReference type="Gene3D" id="1.10.1520.10">
    <property type="entry name" value="Ribonuclease III domain"/>
    <property type="match status" value="1"/>
</dbReference>
<feature type="binding site" evidence="15">
    <location>
        <position position="44"/>
    </location>
    <ligand>
        <name>Mg(2+)</name>
        <dbReference type="ChEBI" id="CHEBI:18420"/>
    </ligand>
</feature>
<dbReference type="SMART" id="SM00535">
    <property type="entry name" value="RIBOc"/>
    <property type="match status" value="1"/>
</dbReference>
<dbReference type="GO" id="GO:0019843">
    <property type="term" value="F:rRNA binding"/>
    <property type="evidence" value="ECO:0007669"/>
    <property type="project" value="UniProtKB-KW"/>
</dbReference>
<dbReference type="GO" id="GO:0008033">
    <property type="term" value="P:tRNA processing"/>
    <property type="evidence" value="ECO:0007669"/>
    <property type="project" value="UniProtKB-KW"/>
</dbReference>
<evidence type="ECO:0000256" key="6">
    <source>
        <dbReference type="ARBA" id="ARBA00022552"/>
    </source>
</evidence>
<accession>A0A1I0VPW9</accession>
<name>A0A1I0VPW9_9FIRM</name>
<proteinExistence type="inferred from homology"/>
<dbReference type="SUPFAM" id="SSF69065">
    <property type="entry name" value="RNase III domain-like"/>
    <property type="match status" value="1"/>
</dbReference>
<evidence type="ECO:0000259" key="17">
    <source>
        <dbReference type="PROSITE" id="PS50142"/>
    </source>
</evidence>
<dbReference type="InterPro" id="IPR036389">
    <property type="entry name" value="RNase_III_sf"/>
</dbReference>
<dbReference type="PROSITE" id="PS50142">
    <property type="entry name" value="RNASE_3_2"/>
    <property type="match status" value="1"/>
</dbReference>
<evidence type="ECO:0000256" key="7">
    <source>
        <dbReference type="ARBA" id="ARBA00022664"/>
    </source>
</evidence>
<dbReference type="HAMAP" id="MF_00104">
    <property type="entry name" value="RNase_III"/>
    <property type="match status" value="1"/>
</dbReference>
<evidence type="ECO:0000256" key="8">
    <source>
        <dbReference type="ARBA" id="ARBA00022694"/>
    </source>
</evidence>
<comment type="subcellular location">
    <subcellularLocation>
        <location evidence="2 15">Cytoplasm</location>
    </subcellularLocation>
</comment>
<dbReference type="GO" id="GO:0010468">
    <property type="term" value="P:regulation of gene expression"/>
    <property type="evidence" value="ECO:0007669"/>
    <property type="project" value="TreeGrafter"/>
</dbReference>
<dbReference type="EC" id="3.1.26.3" evidence="15"/>
<dbReference type="GO" id="GO:0006364">
    <property type="term" value="P:rRNA processing"/>
    <property type="evidence" value="ECO:0007669"/>
    <property type="project" value="UniProtKB-UniRule"/>
</dbReference>
<dbReference type="FunFam" id="1.10.1520.10:FF:000001">
    <property type="entry name" value="Ribonuclease 3"/>
    <property type="match status" value="1"/>
</dbReference>
<sequence>MLKELEEKIGYTFKDFKLLKQAMMHSSYANEHRLSKFTNNERLEFLGDAVLEIITSEYLFTNYPKLHEGDLTKMRASIVCEQTLALSARDIQLGKYLFLGKGEDLTGGRERNSIISDAVEALIGALYLDGGYSVASGFINRFILTDIKDKQLFYDSKTILQEIVQSDYHEEVMYALIGEEGPDHDKRFIVSAQLEGREIGRGVGKTKKSAEQEAAYNALMKTKNY</sequence>
<evidence type="ECO:0000256" key="1">
    <source>
        <dbReference type="ARBA" id="ARBA00000109"/>
    </source>
</evidence>
<comment type="function">
    <text evidence="15">Digests double-stranded RNA. Involved in the processing of primary rRNA transcript to yield the immediate precursors to the large and small rRNAs (23S and 16S). Processes some mRNAs, and tRNAs when they are encoded in the rRNA operon. Processes pre-crRNA and tracrRNA of type II CRISPR loci if present in the organism.</text>
</comment>
<dbReference type="GO" id="GO:0003725">
    <property type="term" value="F:double-stranded RNA binding"/>
    <property type="evidence" value="ECO:0007669"/>
    <property type="project" value="TreeGrafter"/>
</dbReference>
<dbReference type="CDD" id="cd00593">
    <property type="entry name" value="RIBOc"/>
    <property type="match status" value="1"/>
</dbReference>
<evidence type="ECO:0000256" key="3">
    <source>
        <dbReference type="ARBA" id="ARBA00010183"/>
    </source>
</evidence>
<keyword evidence="19" id="KW-1185">Reference proteome</keyword>
<dbReference type="AlphaFoldDB" id="A0A1I0VPW9"/>
<dbReference type="STRING" id="1120918.SAMN05216249_102125"/>
<keyword evidence="5 15" id="KW-0963">Cytoplasm</keyword>
<dbReference type="SMART" id="SM00358">
    <property type="entry name" value="DSRM"/>
    <property type="match status" value="1"/>
</dbReference>
<dbReference type="SUPFAM" id="SSF54768">
    <property type="entry name" value="dsRNA-binding domain-like"/>
    <property type="match status" value="1"/>
</dbReference>
<dbReference type="Pfam" id="PF14622">
    <property type="entry name" value="Ribonucleas_3_3"/>
    <property type="match status" value="1"/>
</dbReference>
<evidence type="ECO:0000256" key="5">
    <source>
        <dbReference type="ARBA" id="ARBA00022490"/>
    </source>
</evidence>
<feature type="domain" description="DRBM" evidence="16">
    <location>
        <begin position="155"/>
        <end position="224"/>
    </location>
</feature>
<comment type="catalytic activity">
    <reaction evidence="1 15">
        <text>Endonucleolytic cleavage to 5'-phosphomonoester.</text>
        <dbReference type="EC" id="3.1.26.3"/>
    </reaction>
</comment>
<dbReference type="Gene3D" id="3.30.160.20">
    <property type="match status" value="1"/>
</dbReference>